<gene>
    <name evidence="1" type="ORF">ESB00_12400</name>
</gene>
<accession>A0A4Q1CC82</accession>
<dbReference type="AlphaFoldDB" id="A0A4Q1CC82"/>
<dbReference type="RefSeq" id="WP_129047997.1">
    <property type="nucleotide sequence ID" value="NZ_SDHX01000001.1"/>
</dbReference>
<protein>
    <recommendedName>
        <fullName evidence="3">Tetratricopeptide repeat protein</fullName>
    </recommendedName>
</protein>
<dbReference type="EMBL" id="SDHX01000001">
    <property type="protein sequence ID" value="RXK56630.1"/>
    <property type="molecule type" value="Genomic_DNA"/>
</dbReference>
<dbReference type="OrthoDB" id="192248at2"/>
<proteinExistence type="predicted"/>
<keyword evidence="2" id="KW-1185">Reference proteome</keyword>
<name>A0A4Q1CC82_9BACT</name>
<sequence length="235" mass="25906">MFSGTGRSEHFARWLPAVILPATLLLVRPWEARLGPPPDASATGSLAVLGGMRAVAAGGAWLKANLAWERRDQTATLGLLELTVASDDRPLYFWFNAARMMAYDFPAWRSADAPMLLRERIAAEEARRALAFLERGVTRHPAKAAFYLEMANIRLRALGDKEGAAALFRLAAEQSGAPYHAARIYGELLRELGRPAEALAWLRSVLPGLPADDPAARRDVVEQRIRELEALVRAR</sequence>
<comment type="caution">
    <text evidence="1">The sequence shown here is derived from an EMBL/GenBank/DDBJ whole genome shotgun (WGS) entry which is preliminary data.</text>
</comment>
<dbReference type="Proteomes" id="UP000290218">
    <property type="component" value="Unassembled WGS sequence"/>
</dbReference>
<evidence type="ECO:0000313" key="1">
    <source>
        <dbReference type="EMBL" id="RXK56630.1"/>
    </source>
</evidence>
<dbReference type="Gene3D" id="1.25.40.10">
    <property type="entry name" value="Tetratricopeptide repeat domain"/>
    <property type="match status" value="1"/>
</dbReference>
<reference evidence="1 2" key="1">
    <citation type="submission" date="2019-01" db="EMBL/GenBank/DDBJ databases">
        <title>Lacunisphaera sp. strain TWA-58.</title>
        <authorList>
            <person name="Chen W.-M."/>
        </authorList>
    </citation>
    <scope>NUCLEOTIDE SEQUENCE [LARGE SCALE GENOMIC DNA]</scope>
    <source>
        <strain evidence="1 2">TWA-58</strain>
    </source>
</reference>
<evidence type="ECO:0000313" key="2">
    <source>
        <dbReference type="Proteomes" id="UP000290218"/>
    </source>
</evidence>
<evidence type="ECO:0008006" key="3">
    <source>
        <dbReference type="Google" id="ProtNLM"/>
    </source>
</evidence>
<dbReference type="SUPFAM" id="SSF81901">
    <property type="entry name" value="HCP-like"/>
    <property type="match status" value="1"/>
</dbReference>
<organism evidence="1 2">
    <name type="scientific">Oleiharenicola lentus</name>
    <dbReference type="NCBI Taxonomy" id="2508720"/>
    <lineage>
        <taxon>Bacteria</taxon>
        <taxon>Pseudomonadati</taxon>
        <taxon>Verrucomicrobiota</taxon>
        <taxon>Opitutia</taxon>
        <taxon>Opitutales</taxon>
        <taxon>Opitutaceae</taxon>
        <taxon>Oleiharenicola</taxon>
    </lineage>
</organism>
<dbReference type="InterPro" id="IPR011990">
    <property type="entry name" value="TPR-like_helical_dom_sf"/>
</dbReference>